<dbReference type="Pfam" id="PF00534">
    <property type="entry name" value="Glycos_transf_1"/>
    <property type="match status" value="1"/>
</dbReference>
<dbReference type="EMBL" id="MFQB01000041">
    <property type="protein sequence ID" value="OGH65933.1"/>
    <property type="molecule type" value="Genomic_DNA"/>
</dbReference>
<dbReference type="AlphaFoldDB" id="A0A1F6M2Z9"/>
<dbReference type="Proteomes" id="UP000176282">
    <property type="component" value="Unassembled WGS sequence"/>
</dbReference>
<evidence type="ECO:0008006" key="5">
    <source>
        <dbReference type="Google" id="ProtNLM"/>
    </source>
</evidence>
<protein>
    <recommendedName>
        <fullName evidence="5">Glycosyltransferase subfamily 4-like N-terminal domain-containing protein</fullName>
    </recommendedName>
</protein>
<feature type="domain" description="Glycosyl transferase family 1" evidence="1">
    <location>
        <begin position="206"/>
        <end position="358"/>
    </location>
</feature>
<proteinExistence type="predicted"/>
<dbReference type="SUPFAM" id="SSF53756">
    <property type="entry name" value="UDP-Glycosyltransferase/glycogen phosphorylase"/>
    <property type="match status" value="1"/>
</dbReference>
<evidence type="ECO:0000313" key="4">
    <source>
        <dbReference type="Proteomes" id="UP000176282"/>
    </source>
</evidence>
<reference evidence="3 4" key="1">
    <citation type="journal article" date="2016" name="Nat. Commun.">
        <title>Thousands of microbial genomes shed light on interconnected biogeochemical processes in an aquifer system.</title>
        <authorList>
            <person name="Anantharaman K."/>
            <person name="Brown C.T."/>
            <person name="Hug L.A."/>
            <person name="Sharon I."/>
            <person name="Castelle C.J."/>
            <person name="Probst A.J."/>
            <person name="Thomas B.C."/>
            <person name="Singh A."/>
            <person name="Wilkins M.J."/>
            <person name="Karaoz U."/>
            <person name="Brodie E.L."/>
            <person name="Williams K.H."/>
            <person name="Hubbard S.S."/>
            <person name="Banfield J.F."/>
        </authorList>
    </citation>
    <scope>NUCLEOTIDE SEQUENCE [LARGE SCALE GENOMIC DNA]</scope>
</reference>
<dbReference type="InterPro" id="IPR050194">
    <property type="entry name" value="Glycosyltransferase_grp1"/>
</dbReference>
<evidence type="ECO:0000313" key="3">
    <source>
        <dbReference type="EMBL" id="OGH65933.1"/>
    </source>
</evidence>
<comment type="caution">
    <text evidence="3">The sequence shown here is derived from an EMBL/GenBank/DDBJ whole genome shotgun (WGS) entry which is preliminary data.</text>
</comment>
<feature type="domain" description="Glycosyltransferase subfamily 4-like N-terminal" evidence="2">
    <location>
        <begin position="13"/>
        <end position="181"/>
    </location>
</feature>
<dbReference type="InterPro" id="IPR001296">
    <property type="entry name" value="Glyco_trans_1"/>
</dbReference>
<dbReference type="Gene3D" id="3.40.50.2000">
    <property type="entry name" value="Glycogen Phosphorylase B"/>
    <property type="match status" value="2"/>
</dbReference>
<dbReference type="Pfam" id="PF13439">
    <property type="entry name" value="Glyco_transf_4"/>
    <property type="match status" value="1"/>
</dbReference>
<dbReference type="PANTHER" id="PTHR45947:SF3">
    <property type="entry name" value="SULFOQUINOVOSYL TRANSFERASE SQD2"/>
    <property type="match status" value="1"/>
</dbReference>
<dbReference type="InterPro" id="IPR028098">
    <property type="entry name" value="Glyco_trans_4-like_N"/>
</dbReference>
<dbReference type="PANTHER" id="PTHR45947">
    <property type="entry name" value="SULFOQUINOVOSYL TRANSFERASE SQD2"/>
    <property type="match status" value="1"/>
</dbReference>
<organism evidence="3 4">
    <name type="scientific">Candidatus Magasanikbacteria bacterium RIFCSPHIGHO2_02_FULL_47_14</name>
    <dbReference type="NCBI Taxonomy" id="1798680"/>
    <lineage>
        <taxon>Bacteria</taxon>
        <taxon>Candidatus Magasanikiibacteriota</taxon>
    </lineage>
</organism>
<accession>A0A1F6M2Z9</accession>
<evidence type="ECO:0000259" key="2">
    <source>
        <dbReference type="Pfam" id="PF13439"/>
    </source>
</evidence>
<name>A0A1F6M2Z9_9BACT</name>
<dbReference type="STRING" id="1798680.A3J66_01805"/>
<evidence type="ECO:0000259" key="1">
    <source>
        <dbReference type="Pfam" id="PF00534"/>
    </source>
</evidence>
<dbReference type="GO" id="GO:0016757">
    <property type="term" value="F:glycosyltransferase activity"/>
    <property type="evidence" value="ECO:0007669"/>
    <property type="project" value="InterPro"/>
</dbReference>
<gene>
    <name evidence="3" type="ORF">A3J66_01805</name>
</gene>
<sequence>MNKILLVITKADIGGAQVSTMSLARELVNKGWSVCVGYGQDGSFLEEKMAVSHIDHYRFRSLRRGVNIIKSLSFIREIRQFVKKDQPDIVHFNSSNALVGAVGVHLARTDTKVVFTHRGLSLLDPTAHEQVWKRRVYIFLFRFLTKFVDQQIFVSEANKHEAEKMGLAQRSRVIYNGLNPEDTHFLPNKKAREFFLSRTGHAPGSQTTLLGSVGRLAYQKNFEFVIPHIAALTQDIPDILYFVIGDGPDKKKLQTLIKKYRAEKHIFLLGAVADAHRFLRGLDIVLLPSRYEGMSITLLESLFAGIPAIASDVGGNKEVLGDTGILYPLHDADAFQTSVRELISKKEKRILLSEMARSRARLFTIESTARQYAACYRELLDS</sequence>